<reference evidence="3 4" key="1">
    <citation type="journal article" date="2014" name="Genome Announc.">
        <title>Draft Genome Sequence of Kocuria palustris PEL.</title>
        <authorList>
            <person name="Sharma G."/>
            <person name="Khatri I."/>
            <person name="Subramanian S."/>
        </authorList>
    </citation>
    <scope>NUCLEOTIDE SEQUENCE [LARGE SCALE GENOMIC DNA]</scope>
    <source>
        <strain evidence="3 4">PEL</strain>
    </source>
</reference>
<dbReference type="Proteomes" id="UP000009877">
    <property type="component" value="Unassembled WGS sequence"/>
</dbReference>
<sequence>MSVRRSAQIITAAVPLLLVGAAAPALALDQAPPAAVETAAAQEGLSVPLEISGIVDGLSDRETAQVEAFALGIDGQRESLGSVQVDSEGRYLLQGAVQPGAPVLLEATVWESGHEDEALSTWYGDSPDLAGAEALRAVGSMDGIDISVARQQVPEAETVAAGPAVVPASQQVPASESGLSAAGSAPQLSSERDAQRLVLALLATGSFVGGLALLRRSSAQQRD</sequence>
<feature type="transmembrane region" description="Helical" evidence="1">
    <location>
        <begin position="197"/>
        <end position="214"/>
    </location>
</feature>
<feature type="signal peptide" evidence="2">
    <location>
        <begin position="1"/>
        <end position="27"/>
    </location>
</feature>
<feature type="chain" id="PRO_5004030157" evidence="2">
    <location>
        <begin position="28"/>
        <end position="223"/>
    </location>
</feature>
<organism evidence="3 4">
    <name type="scientific">Kocuria palustris PEL</name>
    <dbReference type="NCBI Taxonomy" id="1236550"/>
    <lineage>
        <taxon>Bacteria</taxon>
        <taxon>Bacillati</taxon>
        <taxon>Actinomycetota</taxon>
        <taxon>Actinomycetes</taxon>
        <taxon>Micrococcales</taxon>
        <taxon>Micrococcaceae</taxon>
        <taxon>Kocuria</taxon>
    </lineage>
</organism>
<keyword evidence="4" id="KW-1185">Reference proteome</keyword>
<name>M2YF34_9MICC</name>
<dbReference type="AlphaFoldDB" id="M2YF34"/>
<proteinExistence type="predicted"/>
<comment type="caution">
    <text evidence="3">The sequence shown here is derived from an EMBL/GenBank/DDBJ whole genome shotgun (WGS) entry which is preliminary data.</text>
</comment>
<dbReference type="EMBL" id="ANHZ02000005">
    <property type="protein sequence ID" value="EME37155.1"/>
    <property type="molecule type" value="Genomic_DNA"/>
</dbReference>
<evidence type="ECO:0000313" key="3">
    <source>
        <dbReference type="EMBL" id="EME37155.1"/>
    </source>
</evidence>
<keyword evidence="1" id="KW-0472">Membrane</keyword>
<gene>
    <name evidence="3" type="ORF">C884_02069</name>
</gene>
<evidence type="ECO:0000313" key="4">
    <source>
        <dbReference type="Proteomes" id="UP000009877"/>
    </source>
</evidence>
<evidence type="ECO:0000256" key="1">
    <source>
        <dbReference type="SAM" id="Phobius"/>
    </source>
</evidence>
<accession>M2YF34</accession>
<keyword evidence="1" id="KW-1133">Transmembrane helix</keyword>
<keyword evidence="1" id="KW-0812">Transmembrane</keyword>
<evidence type="ECO:0000256" key="2">
    <source>
        <dbReference type="SAM" id="SignalP"/>
    </source>
</evidence>
<keyword evidence="2" id="KW-0732">Signal</keyword>
<protein>
    <submittedName>
        <fullName evidence="3">Uncharacterized protein</fullName>
    </submittedName>
</protein>